<dbReference type="RefSeq" id="WP_118174949.1">
    <property type="nucleotide sequence ID" value="NZ_JAQEAO010000080.1"/>
</dbReference>
<dbReference type="PANTHER" id="PTHR34475">
    <property type="match status" value="1"/>
</dbReference>
<feature type="compositionally biased region" description="Low complexity" evidence="1">
    <location>
        <begin position="133"/>
        <end position="175"/>
    </location>
</feature>
<reference evidence="4 5" key="1">
    <citation type="submission" date="2018-08" db="EMBL/GenBank/DDBJ databases">
        <title>A genome reference for cultivated species of the human gut microbiota.</title>
        <authorList>
            <person name="Zou Y."/>
            <person name="Xue W."/>
            <person name="Luo G."/>
        </authorList>
    </citation>
    <scope>NUCLEOTIDE SEQUENCE [LARGE SCALE GENOMIC DNA]</scope>
    <source>
        <strain evidence="4 5">AM25-21AC</strain>
    </source>
</reference>
<dbReference type="SMART" id="SM00530">
    <property type="entry name" value="HTH_XRE"/>
    <property type="match status" value="1"/>
</dbReference>
<feature type="compositionally biased region" description="Basic and acidic residues" evidence="1">
    <location>
        <begin position="112"/>
        <end position="132"/>
    </location>
</feature>
<dbReference type="Gene3D" id="1.10.260.40">
    <property type="entry name" value="lambda repressor-like DNA-binding domains"/>
    <property type="match status" value="1"/>
</dbReference>
<evidence type="ECO:0000259" key="3">
    <source>
        <dbReference type="SMART" id="SM00530"/>
    </source>
</evidence>
<dbReference type="Pfam" id="PF13464">
    <property type="entry name" value="RodZ_C"/>
    <property type="match status" value="1"/>
</dbReference>
<evidence type="ECO:0000256" key="2">
    <source>
        <dbReference type="SAM" id="Phobius"/>
    </source>
</evidence>
<dbReference type="InterPro" id="IPR010982">
    <property type="entry name" value="Lambda_DNA-bd_dom_sf"/>
</dbReference>
<evidence type="ECO:0000313" key="4">
    <source>
        <dbReference type="EMBL" id="RHF52764.1"/>
    </source>
</evidence>
<sequence length="317" mass="33755">MLGDTLREAREKQGLTYKDIEKGTSIRALYIEYIEKGEYDELPGDVYTKGFIRSYANFLKLDANALVQAFTAERHKGAAPAAQQKPAAPKAAPEKPQVKKPSAPSVQPAAKPVEKTEKAAKVETIEKAEKPAEQPAAPKQEAAPRKAPVQPKATAVKPQPKQQPKKAPASKPAAPRFTAQDFNEPKRSNGKLIAIVAIVLVVLAGAVYALSGSDDSAKKPATQQTQQVEAPAPKTYDGVEVTATFTADCWLEVKADGKTVYEGTLKKGDSQTWKGTDKVTVRVGDAGAVSFSVNGKDLGTAGKTGQVANKTFTKDGN</sequence>
<keyword evidence="2" id="KW-1133">Transmembrane helix</keyword>
<feature type="transmembrane region" description="Helical" evidence="2">
    <location>
        <begin position="192"/>
        <end position="210"/>
    </location>
</feature>
<dbReference type="AlphaFoldDB" id="A0A414NYN4"/>
<evidence type="ECO:0000256" key="1">
    <source>
        <dbReference type="SAM" id="MobiDB-lite"/>
    </source>
</evidence>
<dbReference type="EMBL" id="QRHE01000002">
    <property type="protein sequence ID" value="RHF52764.1"/>
    <property type="molecule type" value="Genomic_DNA"/>
</dbReference>
<feature type="compositionally biased region" description="Low complexity" evidence="1">
    <location>
        <begin position="78"/>
        <end position="91"/>
    </location>
</feature>
<name>A0A414NYN4_9FIRM</name>
<dbReference type="InterPro" id="IPR050400">
    <property type="entry name" value="Bact_Cytoskel_RodZ"/>
</dbReference>
<gene>
    <name evidence="4" type="ORF">DW674_02280</name>
</gene>
<feature type="region of interest" description="Disordered" evidence="1">
    <location>
        <begin position="213"/>
        <end position="236"/>
    </location>
</feature>
<dbReference type="InterPro" id="IPR025194">
    <property type="entry name" value="RodZ-like_C"/>
</dbReference>
<feature type="region of interest" description="Disordered" evidence="1">
    <location>
        <begin position="77"/>
        <end position="185"/>
    </location>
</feature>
<dbReference type="CDD" id="cd00093">
    <property type="entry name" value="HTH_XRE"/>
    <property type="match status" value="1"/>
</dbReference>
<dbReference type="OrthoDB" id="9797543at2"/>
<feature type="domain" description="HTH cro/C1-type" evidence="3">
    <location>
        <begin position="5"/>
        <end position="66"/>
    </location>
</feature>
<proteinExistence type="predicted"/>
<organism evidence="4 5">
    <name type="scientific">Mitsuokella multacida</name>
    <dbReference type="NCBI Taxonomy" id="52226"/>
    <lineage>
        <taxon>Bacteria</taxon>
        <taxon>Bacillati</taxon>
        <taxon>Bacillota</taxon>
        <taxon>Negativicutes</taxon>
        <taxon>Selenomonadales</taxon>
        <taxon>Selenomonadaceae</taxon>
        <taxon>Mitsuokella</taxon>
    </lineage>
</organism>
<evidence type="ECO:0000313" key="5">
    <source>
        <dbReference type="Proteomes" id="UP000283442"/>
    </source>
</evidence>
<dbReference type="GO" id="GO:0003677">
    <property type="term" value="F:DNA binding"/>
    <property type="evidence" value="ECO:0007669"/>
    <property type="project" value="InterPro"/>
</dbReference>
<comment type="caution">
    <text evidence="4">The sequence shown here is derived from an EMBL/GenBank/DDBJ whole genome shotgun (WGS) entry which is preliminary data.</text>
</comment>
<dbReference type="Pfam" id="PF13413">
    <property type="entry name" value="HTH_25"/>
    <property type="match status" value="1"/>
</dbReference>
<dbReference type="InterPro" id="IPR001387">
    <property type="entry name" value="Cro/C1-type_HTH"/>
</dbReference>
<keyword evidence="2" id="KW-0812">Transmembrane</keyword>
<dbReference type="Proteomes" id="UP000283442">
    <property type="component" value="Unassembled WGS sequence"/>
</dbReference>
<keyword evidence="2" id="KW-0472">Membrane</keyword>
<protein>
    <submittedName>
        <fullName evidence="4">Helix-turn-helix domain-containing protein</fullName>
    </submittedName>
</protein>
<accession>A0A414NYN4</accession>
<dbReference type="PANTHER" id="PTHR34475:SF1">
    <property type="entry name" value="CYTOSKELETON PROTEIN RODZ"/>
    <property type="match status" value="1"/>
</dbReference>